<protein>
    <submittedName>
        <fullName evidence="2">Uncharacterized protein</fullName>
    </submittedName>
</protein>
<keyword evidence="3" id="KW-1185">Reference proteome</keyword>
<name>A0ABM5HIX0_DRORH</name>
<organism evidence="2 3">
    <name type="scientific">Drosophila rhopaloa</name>
    <name type="common">Fruit fly</name>
    <dbReference type="NCBI Taxonomy" id="1041015"/>
    <lineage>
        <taxon>Eukaryota</taxon>
        <taxon>Metazoa</taxon>
        <taxon>Ecdysozoa</taxon>
        <taxon>Arthropoda</taxon>
        <taxon>Hexapoda</taxon>
        <taxon>Insecta</taxon>
        <taxon>Pterygota</taxon>
        <taxon>Neoptera</taxon>
        <taxon>Endopterygota</taxon>
        <taxon>Diptera</taxon>
        <taxon>Brachycera</taxon>
        <taxon>Muscomorpha</taxon>
        <taxon>Ephydroidea</taxon>
        <taxon>Drosophilidae</taxon>
        <taxon>Drosophila</taxon>
        <taxon>Sophophora</taxon>
    </lineage>
</organism>
<dbReference type="EnsemblMetazoa" id="XM_017125581.2">
    <property type="protein sequence ID" value="XP_016981070.2"/>
    <property type="gene ID" value="LOC108046033"/>
</dbReference>
<reference evidence="2" key="2">
    <citation type="submission" date="2025-05" db="UniProtKB">
        <authorList>
            <consortium name="EnsemblMetazoa"/>
        </authorList>
    </citation>
    <scope>IDENTIFICATION</scope>
</reference>
<evidence type="ECO:0000313" key="3">
    <source>
        <dbReference type="Proteomes" id="UP001652680"/>
    </source>
</evidence>
<proteinExistence type="predicted"/>
<sequence>MLERRRRSQLRLEPLVPIRTGTTTMRRTRRVCVNIEANGSGPLRSRRRRRRELLNPYFMTYPPIYDPMQLGHQWGFDFCPNELPNSYGSLFDSSNRLIAGDQYEYDSAGFLPPKETNNTVHDLKDILMGLDSHLQAEKVNLLGHDQERQNSSENHEDQNPNAQGCQLTVLTDIICGTIDRLNNYLDNQSKQQELPSALNQINPWRGRAPPVQVFQLPVQPLILQSMPPYPSCDYYPPCDSCFQKKSHLQRLPWLKERKRKRPSKPAAYIHLQNQGSSTNDLEISPKILEASNSPERSRKFSVSMESPSQNMKDAGTTMWCSMECCRECCESVRGQDNYPAMQKTPPEALAFPFSRIRTDVFPPPCIKAPPPSIISEDELNDSEKIYHPRGEPVYLLGSPQTSSYSSSCDYRHEGGNLTYSYIEEEEEEEHMDGDDWYQSASDKLAQLEVEQDYFKQMNKQSEMTTEYQTLQTDMESISENSFINVIATTDEALSTTELNTQNTREPMKIERICKKSSLKQRDRLINGSQKGNKVKFEKMQHTEGVQAQPEIRTIGTDPMGKESFTTVPKAFSHT</sequence>
<accession>A0ABM5HIX0</accession>
<evidence type="ECO:0000313" key="2">
    <source>
        <dbReference type="EnsemblMetazoa" id="XP_016981070.2"/>
    </source>
</evidence>
<dbReference type="RefSeq" id="XP_016981070.2">
    <property type="nucleotide sequence ID" value="XM_017125581.2"/>
</dbReference>
<evidence type="ECO:0000256" key="1">
    <source>
        <dbReference type="SAM" id="MobiDB-lite"/>
    </source>
</evidence>
<feature type="region of interest" description="Disordered" evidence="1">
    <location>
        <begin position="554"/>
        <end position="574"/>
    </location>
</feature>
<dbReference type="Proteomes" id="UP001652680">
    <property type="component" value="Unassembled WGS sequence"/>
</dbReference>
<dbReference type="GeneID" id="108046033"/>
<reference evidence="3" key="1">
    <citation type="journal article" date="2021" name="Elife">
        <title>Highly contiguous assemblies of 101 drosophilid genomes.</title>
        <authorList>
            <person name="Kim B.Y."/>
            <person name="Wang J.R."/>
            <person name="Miller D.E."/>
            <person name="Barmina O."/>
            <person name="Delaney E."/>
            <person name="Thompson A."/>
            <person name="Comeault A.A."/>
            <person name="Peede D."/>
            <person name="D'Agostino E.R."/>
            <person name="Pelaez J."/>
            <person name="Aguilar J.M."/>
            <person name="Haji D."/>
            <person name="Matsunaga T."/>
            <person name="Armstrong E.E."/>
            <person name="Zych M."/>
            <person name="Ogawa Y."/>
            <person name="Stamenkovic-Radak M."/>
            <person name="Jelic M."/>
            <person name="Veselinovic M.S."/>
            <person name="Tanaskovic M."/>
            <person name="Eric P."/>
            <person name="Gao J.J."/>
            <person name="Katoh T.K."/>
            <person name="Toda M.J."/>
            <person name="Watabe H."/>
            <person name="Watada M."/>
            <person name="Davis J.S."/>
            <person name="Moyle L.C."/>
            <person name="Manoli G."/>
            <person name="Bertolini E."/>
            <person name="Kostal V."/>
            <person name="Hawley R.S."/>
            <person name="Takahashi A."/>
            <person name="Jones C.D."/>
            <person name="Price D.K."/>
            <person name="Whiteman N."/>
            <person name="Kopp A."/>
            <person name="Matute D.R."/>
            <person name="Petrov D.A."/>
        </authorList>
    </citation>
    <scope>NUCLEOTIDE SEQUENCE [LARGE SCALE GENOMIC DNA]</scope>
</reference>